<protein>
    <recommendedName>
        <fullName evidence="5">Xanthine dehydrogenase accessory factor</fullName>
    </recommendedName>
</protein>
<evidence type="ECO:0000259" key="1">
    <source>
        <dbReference type="Pfam" id="PF02625"/>
    </source>
</evidence>
<dbReference type="InterPro" id="IPR052698">
    <property type="entry name" value="MoCofactor_Util/Proc"/>
</dbReference>
<dbReference type="eggNOG" id="COG1975">
    <property type="taxonomic scope" value="Bacteria"/>
</dbReference>
<dbReference type="Pfam" id="PF13478">
    <property type="entry name" value="XdhC_C"/>
    <property type="match status" value="1"/>
</dbReference>
<proteinExistence type="predicted"/>
<name>D1AIH0_SEBTE</name>
<feature type="domain" description="XdhC- CoxI" evidence="1">
    <location>
        <begin position="14"/>
        <end position="73"/>
    </location>
</feature>
<dbReference type="HOGENOM" id="CLU_041115_4_1_0"/>
<dbReference type="InterPro" id="IPR003777">
    <property type="entry name" value="XdhC_CoxI"/>
</dbReference>
<dbReference type="RefSeq" id="WP_012861150.1">
    <property type="nucleotide sequence ID" value="NC_013517.1"/>
</dbReference>
<dbReference type="AlphaFoldDB" id="D1AIH0"/>
<evidence type="ECO:0008006" key="5">
    <source>
        <dbReference type="Google" id="ProtNLM"/>
    </source>
</evidence>
<dbReference type="KEGG" id="str:Sterm_1696"/>
<evidence type="ECO:0000313" key="4">
    <source>
        <dbReference type="Proteomes" id="UP000000845"/>
    </source>
</evidence>
<organism evidence="3 4">
    <name type="scientific">Sebaldella termitidis (strain ATCC 33386 / NCTC 11300)</name>
    <dbReference type="NCBI Taxonomy" id="526218"/>
    <lineage>
        <taxon>Bacteria</taxon>
        <taxon>Fusobacteriati</taxon>
        <taxon>Fusobacteriota</taxon>
        <taxon>Fusobacteriia</taxon>
        <taxon>Fusobacteriales</taxon>
        <taxon>Leptotrichiaceae</taxon>
        <taxon>Sebaldella</taxon>
    </lineage>
</organism>
<feature type="domain" description="XdhC Rossmann" evidence="2">
    <location>
        <begin position="107"/>
        <end position="249"/>
    </location>
</feature>
<evidence type="ECO:0000313" key="3">
    <source>
        <dbReference type="EMBL" id="ACZ08554.1"/>
    </source>
</evidence>
<evidence type="ECO:0000259" key="2">
    <source>
        <dbReference type="Pfam" id="PF13478"/>
    </source>
</evidence>
<dbReference type="EMBL" id="CP001739">
    <property type="protein sequence ID" value="ACZ08554.1"/>
    <property type="molecule type" value="Genomic_DNA"/>
</dbReference>
<dbReference type="Pfam" id="PF02625">
    <property type="entry name" value="XdhC_CoxI"/>
    <property type="match status" value="1"/>
</dbReference>
<dbReference type="InterPro" id="IPR027051">
    <property type="entry name" value="XdhC_Rossmann_dom"/>
</dbReference>
<keyword evidence="4" id="KW-1185">Reference proteome</keyword>
<reference evidence="3 4" key="2">
    <citation type="journal article" date="2010" name="Stand. Genomic Sci.">
        <title>Complete genome sequence of Sebaldella termitidis type strain (NCTC 11300).</title>
        <authorList>
            <person name="Harmon-Smith M."/>
            <person name="Celia L."/>
            <person name="Chertkov O."/>
            <person name="Lapidus A."/>
            <person name="Copeland A."/>
            <person name="Glavina Del Rio T."/>
            <person name="Nolan M."/>
            <person name="Lucas S."/>
            <person name="Tice H."/>
            <person name="Cheng J.F."/>
            <person name="Han C."/>
            <person name="Detter J.C."/>
            <person name="Bruce D."/>
            <person name="Goodwin L."/>
            <person name="Pitluck S."/>
            <person name="Pati A."/>
            <person name="Liolios K."/>
            <person name="Ivanova N."/>
            <person name="Mavromatis K."/>
            <person name="Mikhailova N."/>
            <person name="Chen A."/>
            <person name="Palaniappan K."/>
            <person name="Land M."/>
            <person name="Hauser L."/>
            <person name="Chang Y.J."/>
            <person name="Jeffries C.D."/>
            <person name="Brettin T."/>
            <person name="Goker M."/>
            <person name="Beck B."/>
            <person name="Bristow J."/>
            <person name="Eisen J.A."/>
            <person name="Markowitz V."/>
            <person name="Hugenholtz P."/>
            <person name="Kyrpides N.C."/>
            <person name="Klenk H.P."/>
            <person name="Chen F."/>
        </authorList>
    </citation>
    <scope>NUCLEOTIDE SEQUENCE [LARGE SCALE GENOMIC DNA]</scope>
    <source>
        <strain evidence="4">ATCC 33386 / NCTC 11300</strain>
    </source>
</reference>
<dbReference type="Proteomes" id="UP000000845">
    <property type="component" value="Chromosome"/>
</dbReference>
<sequence length="277" mass="30785">MEELILKKILENLENHKKVALVTLTDVGGSTPRDTGSLMLVWENGETYGSIGGGKVEYFVTGEAVEALKQNTDRNFEHSLTPDGDLEMQCGGTVKGFIKIFRPNEKIVIAGGGHVGEKVLELAKFLGFTCEVIDDREDYIDKPSLQKADKITVGFYKDIVKDAAIDENTYVVIATKSHITDLEFVKEVLKTKARYIGTIGSRKKQIFLREELLQDGFSAEDIKRIYGPVGINISNQMPEEIAVSILAEILMVKNGGTTEHRKLEDSIVDNIVQKHLK</sequence>
<dbReference type="PANTHER" id="PTHR30388">
    <property type="entry name" value="ALDEHYDE OXIDOREDUCTASE MOLYBDENUM COFACTOR ASSEMBLY PROTEIN"/>
    <property type="match status" value="1"/>
</dbReference>
<reference evidence="4" key="1">
    <citation type="submission" date="2009-09" db="EMBL/GenBank/DDBJ databases">
        <title>The complete chromosome of Sebaldella termitidis ATCC 33386.</title>
        <authorList>
            <consortium name="US DOE Joint Genome Institute (JGI-PGF)"/>
            <person name="Lucas S."/>
            <person name="Copeland A."/>
            <person name="Lapidus A."/>
            <person name="Glavina del Rio T."/>
            <person name="Dalin E."/>
            <person name="Tice H."/>
            <person name="Bruce D."/>
            <person name="Goodwin L."/>
            <person name="Pitluck S."/>
            <person name="Kyrpides N."/>
            <person name="Mavromatis K."/>
            <person name="Ivanova N."/>
            <person name="Mikhailova N."/>
            <person name="Sims D."/>
            <person name="Meincke L."/>
            <person name="Brettin T."/>
            <person name="Detter J.C."/>
            <person name="Han C."/>
            <person name="Larimer F."/>
            <person name="Land M."/>
            <person name="Hauser L."/>
            <person name="Markowitz V."/>
            <person name="Cheng J.F."/>
            <person name="Hugenholtz P."/>
            <person name="Woyke T."/>
            <person name="Wu D."/>
            <person name="Eisen J.A."/>
        </authorList>
    </citation>
    <scope>NUCLEOTIDE SEQUENCE [LARGE SCALE GENOMIC DNA]</scope>
    <source>
        <strain evidence="4">ATCC 33386 / NCTC 11300</strain>
    </source>
</reference>
<dbReference type="PANTHER" id="PTHR30388:SF6">
    <property type="entry name" value="XANTHINE DEHYDROGENASE SUBUNIT A-RELATED"/>
    <property type="match status" value="1"/>
</dbReference>
<dbReference type="Gene3D" id="3.40.50.720">
    <property type="entry name" value="NAD(P)-binding Rossmann-like Domain"/>
    <property type="match status" value="1"/>
</dbReference>
<accession>D1AIH0</accession>
<dbReference type="STRING" id="526218.Sterm_1696"/>
<gene>
    <name evidence="3" type="ordered locus">Sterm_1696</name>
</gene>